<accession>A0A0L0SFA4</accession>
<protein>
    <submittedName>
        <fullName evidence="2">Uncharacterized protein</fullName>
    </submittedName>
</protein>
<keyword evidence="3" id="KW-1185">Reference proteome</keyword>
<name>A0A0L0SFA4_ALLM3</name>
<reference evidence="2 3" key="1">
    <citation type="submission" date="2009-11" db="EMBL/GenBank/DDBJ databases">
        <title>Annotation of Allomyces macrogynus ATCC 38327.</title>
        <authorList>
            <consortium name="The Broad Institute Genome Sequencing Platform"/>
            <person name="Russ C."/>
            <person name="Cuomo C."/>
            <person name="Burger G."/>
            <person name="Gray M.W."/>
            <person name="Holland P.W.H."/>
            <person name="King N."/>
            <person name="Lang F.B.F."/>
            <person name="Roger A.J."/>
            <person name="Ruiz-Trillo I."/>
            <person name="Young S.K."/>
            <person name="Zeng Q."/>
            <person name="Gargeya S."/>
            <person name="Fitzgerald M."/>
            <person name="Haas B."/>
            <person name="Abouelleil A."/>
            <person name="Alvarado L."/>
            <person name="Arachchi H.M."/>
            <person name="Berlin A."/>
            <person name="Chapman S.B."/>
            <person name="Gearin G."/>
            <person name="Goldberg J."/>
            <person name="Griggs A."/>
            <person name="Gujja S."/>
            <person name="Hansen M."/>
            <person name="Heiman D."/>
            <person name="Howarth C."/>
            <person name="Larimer J."/>
            <person name="Lui A."/>
            <person name="MacDonald P.J.P."/>
            <person name="McCowen C."/>
            <person name="Montmayeur A."/>
            <person name="Murphy C."/>
            <person name="Neiman D."/>
            <person name="Pearson M."/>
            <person name="Priest M."/>
            <person name="Roberts A."/>
            <person name="Saif S."/>
            <person name="Shea T."/>
            <person name="Sisk P."/>
            <person name="Stolte C."/>
            <person name="Sykes S."/>
            <person name="Wortman J."/>
            <person name="Nusbaum C."/>
            <person name="Birren B."/>
        </authorList>
    </citation>
    <scope>NUCLEOTIDE SEQUENCE [LARGE SCALE GENOMIC DNA]</scope>
    <source>
        <strain evidence="2 3">ATCC 38327</strain>
    </source>
</reference>
<proteinExistence type="predicted"/>
<sequence length="949" mass="104206">MQMLWLHGRVPYLAMLTTKELIFWDPITYNELTLLAVPPRTVQMRLDGTFARLLLRTEGDVRPEYHLYELGDIAESLALAVTPVGVQSSDGLPVPAPVPGANNLRVAQFVDVAWLDPETLVAVHGSLTKTYLHVCRTGHGTNSAWMEMDQEPSSEPNALLQTTLRKFCSEFGVPVDQTRELTVDGVADDYVRSVTSLYPPLTASIRSSARTPQQQQQQQQQQHRNRTHVELYVSKALGSYKKALALKRIEVPDGDVVGHTQDMVQGPLLLIKAGGYSLLRSTLPIENVVMASLSTPFQTLANVAVVAARDLPLADWLLDGTMDEAALAVARGKATTASESKRIQRAIDDVRKDSRLLMRDVEHVIDMLRFHVVADNDASMGDLTLHMPDLVCPLLQQVLAGTQQVVQPVLALVMLFSDMFPNQVPGILAHLRHLYVLPHLLSPKVLALLPVQVDMPLARDQDVWVMHQLANLAANFESWSWEVCAKFAGLAPADAVRAIVGRPSGRSEAMAKRWFLHGMAQLIHAQTRGARATDGLQALHEAVNIMRALALELSAPTALDAVDIDMVHRTARILESSSLHHAAIAMYMTELHLLESKFAVVAHAYVDDATVAREPVHQRIDLVLDTLVACQLHVGDKAAAMVMIELVAKRTGADHARTHALMRLWVQNMADDDVGLVKNALSDVVEDVLLAQADAAVAALQRDAAAAVAVVDSSVGGSPAHSMRRIGRSAGAPRVAAAAAAPVSVGRQLDQVVRVHQLLGTFYLHQRREYTDAATYFYLVALYARVFAAGDDAEVVNLRLASLLKALHSLHMIETKNERFVLVPGEKVPGQQDLYQMLVVTDAALQREYDEVMLEQQLTDKAAPYLPASIANGNSPAARAERFARAKSHGVGRVMPEDPLRLPTLIQSMARAGSKELAREVLERHKEYIYRATQRDVEWLEGTVFAEAS</sequence>
<dbReference type="Proteomes" id="UP000054350">
    <property type="component" value="Unassembled WGS sequence"/>
</dbReference>
<feature type="region of interest" description="Disordered" evidence="1">
    <location>
        <begin position="206"/>
        <end position="226"/>
    </location>
</feature>
<gene>
    <name evidence="2" type="ORF">AMAG_06878</name>
</gene>
<dbReference type="AlphaFoldDB" id="A0A0L0SFA4"/>
<dbReference type="VEuPathDB" id="FungiDB:AMAG_06878"/>
<dbReference type="EMBL" id="GG745337">
    <property type="protein sequence ID" value="KNE61127.1"/>
    <property type="molecule type" value="Genomic_DNA"/>
</dbReference>
<reference evidence="3" key="2">
    <citation type="submission" date="2009-11" db="EMBL/GenBank/DDBJ databases">
        <title>The Genome Sequence of Allomyces macrogynus strain ATCC 38327.</title>
        <authorList>
            <consortium name="The Broad Institute Genome Sequencing Platform"/>
            <person name="Russ C."/>
            <person name="Cuomo C."/>
            <person name="Shea T."/>
            <person name="Young S.K."/>
            <person name="Zeng Q."/>
            <person name="Koehrsen M."/>
            <person name="Haas B."/>
            <person name="Borodovsky M."/>
            <person name="Guigo R."/>
            <person name="Alvarado L."/>
            <person name="Berlin A."/>
            <person name="Borenstein D."/>
            <person name="Chen Z."/>
            <person name="Engels R."/>
            <person name="Freedman E."/>
            <person name="Gellesch M."/>
            <person name="Goldberg J."/>
            <person name="Griggs A."/>
            <person name="Gujja S."/>
            <person name="Heiman D."/>
            <person name="Hepburn T."/>
            <person name="Howarth C."/>
            <person name="Jen D."/>
            <person name="Larson L."/>
            <person name="Lewis B."/>
            <person name="Mehta T."/>
            <person name="Park D."/>
            <person name="Pearson M."/>
            <person name="Roberts A."/>
            <person name="Saif S."/>
            <person name="Shenoy N."/>
            <person name="Sisk P."/>
            <person name="Stolte C."/>
            <person name="Sykes S."/>
            <person name="Walk T."/>
            <person name="White J."/>
            <person name="Yandava C."/>
            <person name="Burger G."/>
            <person name="Gray M.W."/>
            <person name="Holland P.W.H."/>
            <person name="King N."/>
            <person name="Lang F.B.F."/>
            <person name="Roger A.J."/>
            <person name="Ruiz-Trillo I."/>
            <person name="Lander E."/>
            <person name="Nusbaum C."/>
        </authorList>
    </citation>
    <scope>NUCLEOTIDE SEQUENCE [LARGE SCALE GENOMIC DNA]</scope>
    <source>
        <strain evidence="3">ATCC 38327</strain>
    </source>
</reference>
<evidence type="ECO:0000313" key="3">
    <source>
        <dbReference type="Proteomes" id="UP000054350"/>
    </source>
</evidence>
<evidence type="ECO:0000256" key="1">
    <source>
        <dbReference type="SAM" id="MobiDB-lite"/>
    </source>
</evidence>
<evidence type="ECO:0000313" key="2">
    <source>
        <dbReference type="EMBL" id="KNE61127.1"/>
    </source>
</evidence>
<feature type="compositionally biased region" description="Low complexity" evidence="1">
    <location>
        <begin position="213"/>
        <end position="222"/>
    </location>
</feature>
<organism evidence="2 3">
    <name type="scientific">Allomyces macrogynus (strain ATCC 38327)</name>
    <name type="common">Allomyces javanicus var. macrogynus</name>
    <dbReference type="NCBI Taxonomy" id="578462"/>
    <lineage>
        <taxon>Eukaryota</taxon>
        <taxon>Fungi</taxon>
        <taxon>Fungi incertae sedis</taxon>
        <taxon>Blastocladiomycota</taxon>
        <taxon>Blastocladiomycetes</taxon>
        <taxon>Blastocladiales</taxon>
        <taxon>Blastocladiaceae</taxon>
        <taxon>Allomyces</taxon>
    </lineage>
</organism>